<evidence type="ECO:0000259" key="8">
    <source>
        <dbReference type="PROSITE" id="PS50928"/>
    </source>
</evidence>
<dbReference type="InterPro" id="IPR035906">
    <property type="entry name" value="MetI-like_sf"/>
</dbReference>
<feature type="transmembrane region" description="Helical" evidence="7">
    <location>
        <begin position="12"/>
        <end position="31"/>
    </location>
</feature>
<keyword evidence="6 7" id="KW-0472">Membrane</keyword>
<comment type="similarity">
    <text evidence="7">Belongs to the binding-protein-dependent transport system permease family.</text>
</comment>
<keyword evidence="4 7" id="KW-0812">Transmembrane</keyword>
<keyword evidence="2 7" id="KW-0813">Transport</keyword>
<evidence type="ECO:0000256" key="3">
    <source>
        <dbReference type="ARBA" id="ARBA00022475"/>
    </source>
</evidence>
<evidence type="ECO:0000313" key="9">
    <source>
        <dbReference type="EMBL" id="MFC3928503.1"/>
    </source>
</evidence>
<gene>
    <name evidence="9" type="ORF">ACFORF_08000</name>
</gene>
<evidence type="ECO:0000256" key="6">
    <source>
        <dbReference type="ARBA" id="ARBA00023136"/>
    </source>
</evidence>
<feature type="transmembrane region" description="Helical" evidence="7">
    <location>
        <begin position="317"/>
        <end position="341"/>
    </location>
</feature>
<feature type="transmembrane region" description="Helical" evidence="7">
    <location>
        <begin position="361"/>
        <end position="380"/>
    </location>
</feature>
<keyword evidence="3" id="KW-1003">Cell membrane</keyword>
<evidence type="ECO:0000256" key="7">
    <source>
        <dbReference type="RuleBase" id="RU363032"/>
    </source>
</evidence>
<sequence>MKRYIFNRVLRSLVSIFLVTTLIYAIIFALVPRHKIFNQDSNYSKMAAKPDQKTDYENTVYENMGYIDYLNAKELQKGASESDSSVTVEVTDANKAIYEKYVKSLGNGWTLKQLPESKTFYATREIPLYERIFDFYSHLIQIDHPWKIKDKENPDLERYVRIENDPSIGWSVVGSGTKHKYLLYFNGSFPYIHQNFVTLNLGNSYPTYQGYSVLQVITQGQGKTESKEVTFPTGVTKNSSINIYSRTYKNPNSLDAQTIANFGKGDAYTATTNNYKDPSMLFSSSVVGLVGVILSYLIGIPLGVYMARFKDTWFDSLGTMGMTFMLAVPSIATIYVIRFLTGLIGWPDAFPTLGADDWRSYAGPALVLAVLGIPGLAVWVRRYLIDQQLSDYVRFARAKGLSEKEISNNHIFKNSMVPIVANIPGAIVGVIVGATLTEKIYAFPGMGKTLIDGIQASNNNMVVGLSFIFSALGILAVMLGDILMTVLDPRIKLATKGGK</sequence>
<dbReference type="Proteomes" id="UP001595807">
    <property type="component" value="Unassembled WGS sequence"/>
</dbReference>
<dbReference type="SUPFAM" id="SSF161098">
    <property type="entry name" value="MetI-like"/>
    <property type="match status" value="1"/>
</dbReference>
<proteinExistence type="inferred from homology"/>
<protein>
    <submittedName>
        <fullName evidence="9">ABC transporter permease</fullName>
    </submittedName>
</protein>
<dbReference type="CDD" id="cd06261">
    <property type="entry name" value="TM_PBP2"/>
    <property type="match status" value="1"/>
</dbReference>
<feature type="transmembrane region" description="Helical" evidence="7">
    <location>
        <begin position="462"/>
        <end position="487"/>
    </location>
</feature>
<comment type="subcellular location">
    <subcellularLocation>
        <location evidence="1 7">Cell membrane</location>
        <topology evidence="1 7">Multi-pass membrane protein</topology>
    </subcellularLocation>
</comment>
<reference evidence="10" key="1">
    <citation type="journal article" date="2019" name="Int. J. Syst. Evol. Microbiol.">
        <title>The Global Catalogue of Microorganisms (GCM) 10K type strain sequencing project: providing services to taxonomists for standard genome sequencing and annotation.</title>
        <authorList>
            <consortium name="The Broad Institute Genomics Platform"/>
            <consortium name="The Broad Institute Genome Sequencing Center for Infectious Disease"/>
            <person name="Wu L."/>
            <person name="Ma J."/>
        </authorList>
    </citation>
    <scope>NUCLEOTIDE SEQUENCE [LARGE SCALE GENOMIC DNA]</scope>
    <source>
        <strain evidence="10">CCUG 67170</strain>
    </source>
</reference>
<dbReference type="PANTHER" id="PTHR30465">
    <property type="entry name" value="INNER MEMBRANE ABC TRANSPORTER"/>
    <property type="match status" value="1"/>
</dbReference>
<feature type="transmembrane region" description="Helical" evidence="7">
    <location>
        <begin position="280"/>
        <end position="305"/>
    </location>
</feature>
<dbReference type="EMBL" id="JBHRZV010000050">
    <property type="protein sequence ID" value="MFC3928503.1"/>
    <property type="molecule type" value="Genomic_DNA"/>
</dbReference>
<evidence type="ECO:0000256" key="5">
    <source>
        <dbReference type="ARBA" id="ARBA00022989"/>
    </source>
</evidence>
<evidence type="ECO:0000256" key="2">
    <source>
        <dbReference type="ARBA" id="ARBA00022448"/>
    </source>
</evidence>
<feature type="transmembrane region" description="Helical" evidence="7">
    <location>
        <begin position="419"/>
        <end position="442"/>
    </location>
</feature>
<comment type="caution">
    <text evidence="9">The sequence shown here is derived from an EMBL/GenBank/DDBJ whole genome shotgun (WGS) entry which is preliminary data.</text>
</comment>
<dbReference type="Pfam" id="PF00528">
    <property type="entry name" value="BPD_transp_1"/>
    <property type="match status" value="1"/>
</dbReference>
<evidence type="ECO:0000256" key="1">
    <source>
        <dbReference type="ARBA" id="ARBA00004651"/>
    </source>
</evidence>
<dbReference type="RefSeq" id="WP_380427122.1">
    <property type="nucleotide sequence ID" value="NZ_JBHRZV010000050.1"/>
</dbReference>
<name>A0ABV8CWS6_9STRE</name>
<organism evidence="9 10">
    <name type="scientific">Streptococcus caprae</name>
    <dbReference type="NCBI Taxonomy" id="1640501"/>
    <lineage>
        <taxon>Bacteria</taxon>
        <taxon>Bacillati</taxon>
        <taxon>Bacillota</taxon>
        <taxon>Bacilli</taxon>
        <taxon>Lactobacillales</taxon>
        <taxon>Streptococcaceae</taxon>
        <taxon>Streptococcus</taxon>
    </lineage>
</organism>
<feature type="domain" description="ABC transmembrane type-1" evidence="8">
    <location>
        <begin position="281"/>
        <end position="480"/>
    </location>
</feature>
<keyword evidence="5 7" id="KW-1133">Transmembrane helix</keyword>
<keyword evidence="10" id="KW-1185">Reference proteome</keyword>
<evidence type="ECO:0000313" key="10">
    <source>
        <dbReference type="Proteomes" id="UP001595807"/>
    </source>
</evidence>
<evidence type="ECO:0000256" key="4">
    <source>
        <dbReference type="ARBA" id="ARBA00022692"/>
    </source>
</evidence>
<dbReference type="PROSITE" id="PS50928">
    <property type="entry name" value="ABC_TM1"/>
    <property type="match status" value="1"/>
</dbReference>
<accession>A0ABV8CWS6</accession>
<dbReference type="Gene3D" id="1.10.3720.10">
    <property type="entry name" value="MetI-like"/>
    <property type="match status" value="1"/>
</dbReference>
<dbReference type="PANTHER" id="PTHR30465:SF0">
    <property type="entry name" value="OLIGOPEPTIDE TRANSPORT SYSTEM PERMEASE PROTEIN APPB"/>
    <property type="match status" value="1"/>
</dbReference>
<dbReference type="InterPro" id="IPR000515">
    <property type="entry name" value="MetI-like"/>
</dbReference>